<evidence type="ECO:0000259" key="3">
    <source>
        <dbReference type="PROSITE" id="PS50076"/>
    </source>
</evidence>
<dbReference type="PANTHER" id="PTHR44157">
    <property type="entry name" value="DNAJ HOMOLOG SUBFAMILY C MEMBER 11"/>
    <property type="match status" value="1"/>
</dbReference>
<gene>
    <name evidence="5" type="primary">8234963</name>
    <name evidence="4" type="ORF">Phum_PHUM523610</name>
</gene>
<sequence length="523" mass="58761">MDDEIEDGDNVEEDYYAFLNISRAATNEEISNAYRRLSRVYHPDKHLEPEKKKQAENLFNKTKRAYEVLSDPHQRAIYDSLGVQGLETEGWEIIQRTRTPQEIREEYERLARSKGFPNIEISGMSFAHSIEAPITTKDTVTLSGNLATHNGTGSGAVNVALRKVVSEKSWVECGLGAGDGPTFSIKGFRTLTKRLFGTVITLFQYTPSGIRPGLVTSLSYQLDKHVMGDLTWRAGIQSSMSTSIHRNTETSLTSLTLLFGVPHSYISLSYSRKFYENEKTLKLKIAVKAGTFGALLEYGAEKQVSKQSAVSASVMVGIPTGVTLKLKLNRANQTYSFPILLCEEILPSPVFYATITPLFSWVLIKKLIIDPIRQEQHLRNKEKQKQANKSRMAELQREAKAAKELMKATVSRIRSEEESKRGLIIVHATYGRTTAQSSYAAATDQEIENSLDLEIIDVTIQLQVLVKDSKLFLHESSKSQLPGFYDPCVGEEKSLFVQYLFHNVLHQVSVKDTEPLRLPKNCK</sequence>
<keyword evidence="6" id="KW-1185">Reference proteome</keyword>
<feature type="domain" description="J" evidence="3">
    <location>
        <begin position="14"/>
        <end position="82"/>
    </location>
</feature>
<dbReference type="Gene3D" id="1.10.287.110">
    <property type="entry name" value="DnaJ domain"/>
    <property type="match status" value="1"/>
</dbReference>
<dbReference type="EnsemblMetazoa" id="PHUM523610-RA">
    <property type="protein sequence ID" value="PHUM523610-PA"/>
    <property type="gene ID" value="PHUM523610"/>
</dbReference>
<dbReference type="GO" id="GO:0042407">
    <property type="term" value="P:cristae formation"/>
    <property type="evidence" value="ECO:0007669"/>
    <property type="project" value="TreeGrafter"/>
</dbReference>
<proteinExistence type="predicted"/>
<dbReference type="Pfam" id="PF00226">
    <property type="entry name" value="DnaJ"/>
    <property type="match status" value="1"/>
</dbReference>
<reference evidence="4" key="2">
    <citation type="submission" date="2007-04" db="EMBL/GenBank/DDBJ databases">
        <title>The genome of the human body louse.</title>
        <authorList>
            <consortium name="The Human Body Louse Genome Consortium"/>
            <person name="Kirkness E."/>
            <person name="Walenz B."/>
            <person name="Hass B."/>
            <person name="Bruggner R."/>
            <person name="Strausberg R."/>
        </authorList>
    </citation>
    <scope>NUCLEOTIDE SEQUENCE</scope>
    <source>
        <strain evidence="4">USDA</strain>
    </source>
</reference>
<protein>
    <recommendedName>
        <fullName evidence="3">J domain-containing protein</fullName>
    </recommendedName>
</protein>
<dbReference type="AlphaFoldDB" id="E0VZ30"/>
<feature type="coiled-coil region" evidence="2">
    <location>
        <begin position="378"/>
        <end position="412"/>
    </location>
</feature>
<dbReference type="OrthoDB" id="18010at2759"/>
<dbReference type="GeneID" id="8234963"/>
<reference evidence="5" key="3">
    <citation type="submission" date="2020-05" db="UniProtKB">
        <authorList>
            <consortium name="EnsemblMetazoa"/>
        </authorList>
    </citation>
    <scope>IDENTIFICATION</scope>
    <source>
        <strain evidence="5">USDA</strain>
    </source>
</reference>
<dbReference type="PRINTS" id="PR00625">
    <property type="entry name" value="JDOMAIN"/>
</dbReference>
<dbReference type="PANTHER" id="PTHR44157:SF1">
    <property type="entry name" value="DNAJ HOMOLOG SUBFAMILY C MEMBER 11"/>
    <property type="match status" value="1"/>
</dbReference>
<evidence type="ECO:0000313" key="6">
    <source>
        <dbReference type="Proteomes" id="UP000009046"/>
    </source>
</evidence>
<dbReference type="InParanoid" id="E0VZ30"/>
<evidence type="ECO:0000256" key="1">
    <source>
        <dbReference type="ARBA" id="ARBA00023186"/>
    </source>
</evidence>
<keyword evidence="1" id="KW-0143">Chaperone</keyword>
<accession>E0VZ30</accession>
<dbReference type="CDD" id="cd06257">
    <property type="entry name" value="DnaJ"/>
    <property type="match status" value="1"/>
</dbReference>
<dbReference type="InterPro" id="IPR052243">
    <property type="entry name" value="Mito_inner_membrane_organizer"/>
</dbReference>
<dbReference type="InterPro" id="IPR055225">
    <property type="entry name" value="DNAJC11-like_beta-barrel"/>
</dbReference>
<dbReference type="OMA" id="QLDKHTM"/>
<dbReference type="EMBL" id="AAZO01006353">
    <property type="status" value="NOT_ANNOTATED_CDS"/>
    <property type="molecule type" value="Genomic_DNA"/>
</dbReference>
<dbReference type="RefSeq" id="XP_002431374.1">
    <property type="nucleotide sequence ID" value="XM_002431329.1"/>
</dbReference>
<dbReference type="HOGENOM" id="CLU_019611_2_0_1"/>
<dbReference type="STRING" id="121224.E0VZ30"/>
<dbReference type="eggNOG" id="KOG0718">
    <property type="taxonomic scope" value="Eukaryota"/>
</dbReference>
<dbReference type="VEuPathDB" id="VectorBase:PHUM523610"/>
<dbReference type="CTD" id="8234963"/>
<dbReference type="PROSITE" id="PS50076">
    <property type="entry name" value="DNAJ_2"/>
    <property type="match status" value="1"/>
</dbReference>
<dbReference type="SUPFAM" id="SSF46565">
    <property type="entry name" value="Chaperone J-domain"/>
    <property type="match status" value="1"/>
</dbReference>
<dbReference type="Proteomes" id="UP000009046">
    <property type="component" value="Unassembled WGS sequence"/>
</dbReference>
<dbReference type="FunCoup" id="E0VZ30">
    <property type="interactions" value="2436"/>
</dbReference>
<dbReference type="GO" id="GO:0005739">
    <property type="term" value="C:mitochondrion"/>
    <property type="evidence" value="ECO:0007669"/>
    <property type="project" value="GOC"/>
</dbReference>
<evidence type="ECO:0000256" key="2">
    <source>
        <dbReference type="SAM" id="Coils"/>
    </source>
</evidence>
<evidence type="ECO:0000313" key="4">
    <source>
        <dbReference type="EMBL" id="EEB18636.1"/>
    </source>
</evidence>
<evidence type="ECO:0000313" key="5">
    <source>
        <dbReference type="EnsemblMetazoa" id="PHUM523610-PA"/>
    </source>
</evidence>
<dbReference type="Pfam" id="PF22774">
    <property type="entry name" value="DNAJC11_beta-barrel"/>
    <property type="match status" value="1"/>
</dbReference>
<keyword evidence="2" id="KW-0175">Coiled coil</keyword>
<organism>
    <name type="scientific">Pediculus humanus subsp. corporis</name>
    <name type="common">Body louse</name>
    <dbReference type="NCBI Taxonomy" id="121224"/>
    <lineage>
        <taxon>Eukaryota</taxon>
        <taxon>Metazoa</taxon>
        <taxon>Ecdysozoa</taxon>
        <taxon>Arthropoda</taxon>
        <taxon>Hexapoda</taxon>
        <taxon>Insecta</taxon>
        <taxon>Pterygota</taxon>
        <taxon>Neoptera</taxon>
        <taxon>Paraneoptera</taxon>
        <taxon>Psocodea</taxon>
        <taxon>Troctomorpha</taxon>
        <taxon>Phthiraptera</taxon>
        <taxon>Anoplura</taxon>
        <taxon>Pediculidae</taxon>
        <taxon>Pediculus</taxon>
    </lineage>
</organism>
<dbReference type="EMBL" id="DS235849">
    <property type="protein sequence ID" value="EEB18636.1"/>
    <property type="molecule type" value="Genomic_DNA"/>
</dbReference>
<dbReference type="InterPro" id="IPR024586">
    <property type="entry name" value="DnaJ-like_C11_C"/>
</dbReference>
<dbReference type="InterPro" id="IPR001623">
    <property type="entry name" value="DnaJ_domain"/>
</dbReference>
<dbReference type="FunFam" id="1.10.287.110:FF:000079">
    <property type="entry name" value="DnaJ subfamily C member"/>
    <property type="match status" value="1"/>
</dbReference>
<reference evidence="4" key="1">
    <citation type="submission" date="2007-04" db="EMBL/GenBank/DDBJ databases">
        <title>Annotation of Pediculus humanus corporis strain USDA.</title>
        <authorList>
            <person name="Kirkness E."/>
            <person name="Hannick L."/>
            <person name="Hass B."/>
            <person name="Bruggner R."/>
            <person name="Lawson D."/>
            <person name="Bidwell S."/>
            <person name="Joardar V."/>
            <person name="Caler E."/>
            <person name="Walenz B."/>
            <person name="Inman J."/>
            <person name="Schobel S."/>
            <person name="Galinsky K."/>
            <person name="Amedeo P."/>
            <person name="Strausberg R."/>
        </authorList>
    </citation>
    <scope>NUCLEOTIDE SEQUENCE</scope>
    <source>
        <strain evidence="4">USDA</strain>
    </source>
</reference>
<dbReference type="KEGG" id="phu:Phum_PHUM523610"/>
<dbReference type="Pfam" id="PF11875">
    <property type="entry name" value="DnaJ-like_C11_C"/>
    <property type="match status" value="1"/>
</dbReference>
<dbReference type="SMART" id="SM00271">
    <property type="entry name" value="DnaJ"/>
    <property type="match status" value="1"/>
</dbReference>
<dbReference type="InterPro" id="IPR036869">
    <property type="entry name" value="J_dom_sf"/>
</dbReference>
<name>E0VZ30_PEDHC</name>